<dbReference type="PROSITE" id="PS51257">
    <property type="entry name" value="PROKAR_LIPOPROTEIN"/>
    <property type="match status" value="1"/>
</dbReference>
<accession>A0ABM9AIK8</accession>
<gene>
    <name evidence="2" type="ORF">SIN8267_02745</name>
</gene>
<dbReference type="RefSeq" id="WP_237445293.1">
    <property type="nucleotide sequence ID" value="NZ_CAKLPX010000003.1"/>
</dbReference>
<proteinExistence type="predicted"/>
<evidence type="ECO:0000259" key="1">
    <source>
        <dbReference type="Pfam" id="PF02169"/>
    </source>
</evidence>
<dbReference type="Pfam" id="PF02169">
    <property type="entry name" value="LPP20"/>
    <property type="match status" value="1"/>
</dbReference>
<comment type="caution">
    <text evidence="2">The sequence shown here is derived from an EMBL/GenBank/DDBJ whole genome shotgun (WGS) entry which is preliminary data.</text>
</comment>
<evidence type="ECO:0000313" key="3">
    <source>
        <dbReference type="Proteomes" id="UP000838100"/>
    </source>
</evidence>
<name>A0ABM9AIK8_9GAMM</name>
<keyword evidence="3" id="KW-1185">Reference proteome</keyword>
<dbReference type="InterPro" id="IPR024952">
    <property type="entry name" value="LPP20-like_dom"/>
</dbReference>
<reference evidence="2" key="1">
    <citation type="submission" date="2021-12" db="EMBL/GenBank/DDBJ databases">
        <authorList>
            <person name="Rodrigo-Torres L."/>
            <person name="Arahal R. D."/>
            <person name="Lucena T."/>
        </authorList>
    </citation>
    <scope>NUCLEOTIDE SEQUENCE</scope>
    <source>
        <strain evidence="2">CECT 8267</strain>
    </source>
</reference>
<organism evidence="2 3">
    <name type="scientific">Sinobacterium norvegicum</name>
    <dbReference type="NCBI Taxonomy" id="1641715"/>
    <lineage>
        <taxon>Bacteria</taxon>
        <taxon>Pseudomonadati</taxon>
        <taxon>Pseudomonadota</taxon>
        <taxon>Gammaproteobacteria</taxon>
        <taxon>Cellvibrionales</taxon>
        <taxon>Spongiibacteraceae</taxon>
        <taxon>Sinobacterium</taxon>
    </lineage>
</organism>
<protein>
    <recommendedName>
        <fullName evidence="1">Lipoprotein LPP20-like domain-containing protein</fullName>
    </recommendedName>
</protein>
<evidence type="ECO:0000313" key="2">
    <source>
        <dbReference type="EMBL" id="CAH0992612.1"/>
    </source>
</evidence>
<feature type="domain" description="Lipoprotein LPP20-like" evidence="1">
    <location>
        <begin position="27"/>
        <end position="137"/>
    </location>
</feature>
<sequence length="331" mass="36204">MMSIYRFSFPVLLSVLIVACSSTPEQPEWLMGSDSSYPDSRYLIASGEGSSQSVADNRALANLSKIFQVSVSDSSMDFSQSTVSSQVGNGASQRQVQNDQKVSRFVNTQAQQMLQGAKIAERWQSAQGGPLYSLAVLEKGPAIQRFTQSINSADRDTLSAVNYAQNEAPSAVAALAALEQARQKQVQRMNDNNNLRVLTGSGISTDYDADELTAIIRQSLAKMTMRSSAQDDVNLVMLQSAMADVGVNQAVDGNYNIDMQLEQGASENRQGWLWQRGNLVLSLSDGNTNVATKRWPYKISAQTEAMLVQRLNEKLTNDLPGNIYQLLTPVK</sequence>
<dbReference type="EMBL" id="CAKLPX010000003">
    <property type="protein sequence ID" value="CAH0992612.1"/>
    <property type="molecule type" value="Genomic_DNA"/>
</dbReference>
<dbReference type="Proteomes" id="UP000838100">
    <property type="component" value="Unassembled WGS sequence"/>
</dbReference>
<dbReference type="Gene3D" id="3.10.28.20">
    <property type="entry name" value="Acetamidase/Formamidase-like domains"/>
    <property type="match status" value="1"/>
</dbReference>